<protein>
    <submittedName>
        <fullName evidence="3">RRM domain-containing protein</fullName>
    </submittedName>
</protein>
<dbReference type="WBParaSite" id="ALUE_0001549501-mRNA-1">
    <property type="protein sequence ID" value="ALUE_0001549501-mRNA-1"/>
    <property type="gene ID" value="ALUE_0001549501"/>
</dbReference>
<dbReference type="InterPro" id="IPR000504">
    <property type="entry name" value="RRM_dom"/>
</dbReference>
<dbReference type="Proteomes" id="UP000036681">
    <property type="component" value="Unplaced"/>
</dbReference>
<keyword evidence="2" id="KW-1185">Reference proteome</keyword>
<name>A0A9J2Q1X8_ASCLU</name>
<feature type="domain" description="RRM" evidence="1">
    <location>
        <begin position="194"/>
        <end position="259"/>
    </location>
</feature>
<dbReference type="Gene3D" id="3.40.50.2300">
    <property type="match status" value="1"/>
</dbReference>
<accession>A0A9J2Q1X8</accession>
<dbReference type="CDD" id="cd00590">
    <property type="entry name" value="RRM_SF"/>
    <property type="match status" value="1"/>
</dbReference>
<evidence type="ECO:0000313" key="2">
    <source>
        <dbReference type="Proteomes" id="UP000036681"/>
    </source>
</evidence>
<dbReference type="GO" id="GO:0003723">
    <property type="term" value="F:RNA binding"/>
    <property type="evidence" value="ECO:0007669"/>
    <property type="project" value="InterPro"/>
</dbReference>
<dbReference type="AlphaFoldDB" id="A0A9J2Q1X8"/>
<evidence type="ECO:0000313" key="3">
    <source>
        <dbReference type="WBParaSite" id="ALUE_0001549501-mRNA-1"/>
    </source>
</evidence>
<proteinExistence type="predicted"/>
<dbReference type="SUPFAM" id="SSF54928">
    <property type="entry name" value="RNA-binding domain, RBD"/>
    <property type="match status" value="1"/>
</dbReference>
<sequence length="269" mass="30521">MTTPIRWAMIDSVADKELLPQLTEFGKWLVNILETEGAKKGAHYTFDREPQVVLHVKPGCHDDVDQAYKSILYEYARVLLVIHILPGRNSPEYEWMKTLADRYGLIRQGVLVENAVSHFANLDRNMIVENILKWISRRLHEIVSCNGVHSPFTLLVGEGSSVQTTNLSMDGVELAVQKVLRERVPVNEKVSISSVRVEGFPSVMNRYQLATVFADFIIKSVEMIEDYAIIEFATKFQAAQAAIMYNGHNVDSKHQLSVVPIHPEVLRHI</sequence>
<dbReference type="InterPro" id="IPR035979">
    <property type="entry name" value="RBD_domain_sf"/>
</dbReference>
<reference evidence="3" key="1">
    <citation type="submission" date="2023-03" db="UniProtKB">
        <authorList>
            <consortium name="WormBaseParasite"/>
        </authorList>
    </citation>
    <scope>IDENTIFICATION</scope>
</reference>
<dbReference type="SMART" id="SM00360">
    <property type="entry name" value="RRM"/>
    <property type="match status" value="1"/>
</dbReference>
<evidence type="ECO:0000259" key="1">
    <source>
        <dbReference type="SMART" id="SM00360"/>
    </source>
</evidence>
<organism evidence="2 3">
    <name type="scientific">Ascaris lumbricoides</name>
    <name type="common">Giant roundworm</name>
    <dbReference type="NCBI Taxonomy" id="6252"/>
    <lineage>
        <taxon>Eukaryota</taxon>
        <taxon>Metazoa</taxon>
        <taxon>Ecdysozoa</taxon>
        <taxon>Nematoda</taxon>
        <taxon>Chromadorea</taxon>
        <taxon>Rhabditida</taxon>
        <taxon>Spirurina</taxon>
        <taxon>Ascaridomorpha</taxon>
        <taxon>Ascaridoidea</taxon>
        <taxon>Ascarididae</taxon>
        <taxon>Ascaris</taxon>
    </lineage>
</organism>